<dbReference type="SUPFAM" id="SSF46626">
    <property type="entry name" value="Cytochrome c"/>
    <property type="match status" value="2"/>
</dbReference>
<evidence type="ECO:0000256" key="4">
    <source>
        <dbReference type="PROSITE-ProRule" id="PRU00433"/>
    </source>
</evidence>
<evidence type="ECO:0000256" key="2">
    <source>
        <dbReference type="ARBA" id="ARBA00022723"/>
    </source>
</evidence>
<gene>
    <name evidence="6" type="ORF">SAMN04487988_10195</name>
</gene>
<organism evidence="6 7">
    <name type="scientific">Algoriphagus hitonicola</name>
    <dbReference type="NCBI Taxonomy" id="435880"/>
    <lineage>
        <taxon>Bacteria</taxon>
        <taxon>Pseudomonadati</taxon>
        <taxon>Bacteroidota</taxon>
        <taxon>Cytophagia</taxon>
        <taxon>Cytophagales</taxon>
        <taxon>Cyclobacteriaceae</taxon>
        <taxon>Algoriphagus</taxon>
    </lineage>
</organism>
<dbReference type="Gene3D" id="1.10.760.10">
    <property type="entry name" value="Cytochrome c-like domain"/>
    <property type="match status" value="2"/>
</dbReference>
<dbReference type="PANTHER" id="PTHR35008">
    <property type="entry name" value="BLL4482 PROTEIN-RELATED"/>
    <property type="match status" value="1"/>
</dbReference>
<dbReference type="AlphaFoldDB" id="A0A1I2NF73"/>
<feature type="domain" description="Cytochrome c" evidence="5">
    <location>
        <begin position="45"/>
        <end position="159"/>
    </location>
</feature>
<dbReference type="InterPro" id="IPR051459">
    <property type="entry name" value="Cytochrome_c-type_DH"/>
</dbReference>
<name>A0A1I2NF73_9BACT</name>
<feature type="domain" description="Cytochrome c" evidence="5">
    <location>
        <begin position="195"/>
        <end position="310"/>
    </location>
</feature>
<accession>A0A1I2NF73</accession>
<evidence type="ECO:0000256" key="1">
    <source>
        <dbReference type="ARBA" id="ARBA00022617"/>
    </source>
</evidence>
<dbReference type="RefSeq" id="WP_218144116.1">
    <property type="nucleotide sequence ID" value="NZ_FOPC01000001.1"/>
</dbReference>
<evidence type="ECO:0000259" key="5">
    <source>
        <dbReference type="PROSITE" id="PS51007"/>
    </source>
</evidence>
<dbReference type="STRING" id="435880.SAMN04487988_10195"/>
<evidence type="ECO:0000256" key="3">
    <source>
        <dbReference type="ARBA" id="ARBA00023004"/>
    </source>
</evidence>
<sequence>MKIAKIGLIGLGLLLLLVLSGLTYLSIAFPKVSEAPDIQIDGNAKQVARGKYLAYHVMMCADCHSKRDFSKFSAPPSPGTEFTGGEVFDHSMGLPGVFISPNITPYGIGGWTDGELYRLITAGVRRDGEPIFPIMPYHSFGKSDPEDIKAVIAYLRTLDPVEKTHPERSVDFPVNFIMRTMPKDPEPMKKPEPTDLLAYGKYMFTAAACGDCHTKMEGGSFVGPVGGGGREFGFPDGSILRTPNLTPHETGIKYLSESDFIQRFKQYDVPDSQLATVQPGEFQTIMPWKMYAGMQEEDLRAIYHYLMSLAPYEHAVERFTPAKP</sequence>
<keyword evidence="7" id="KW-1185">Reference proteome</keyword>
<dbReference type="PROSITE" id="PS51007">
    <property type="entry name" value="CYTC"/>
    <property type="match status" value="2"/>
</dbReference>
<dbReference type="Pfam" id="PF00034">
    <property type="entry name" value="Cytochrom_C"/>
    <property type="match status" value="1"/>
</dbReference>
<dbReference type="InterPro" id="IPR009056">
    <property type="entry name" value="Cyt_c-like_dom"/>
</dbReference>
<dbReference type="InterPro" id="IPR036909">
    <property type="entry name" value="Cyt_c-like_dom_sf"/>
</dbReference>
<proteinExistence type="predicted"/>
<dbReference type="GO" id="GO:0046872">
    <property type="term" value="F:metal ion binding"/>
    <property type="evidence" value="ECO:0007669"/>
    <property type="project" value="UniProtKB-KW"/>
</dbReference>
<evidence type="ECO:0000313" key="7">
    <source>
        <dbReference type="Proteomes" id="UP000199642"/>
    </source>
</evidence>
<dbReference type="PANTHER" id="PTHR35008:SF8">
    <property type="entry name" value="ALCOHOL DEHYDROGENASE CYTOCHROME C SUBUNIT"/>
    <property type="match status" value="1"/>
</dbReference>
<dbReference type="Proteomes" id="UP000199642">
    <property type="component" value="Unassembled WGS sequence"/>
</dbReference>
<dbReference type="GO" id="GO:0020037">
    <property type="term" value="F:heme binding"/>
    <property type="evidence" value="ECO:0007669"/>
    <property type="project" value="InterPro"/>
</dbReference>
<keyword evidence="1 4" id="KW-0349">Heme</keyword>
<keyword evidence="3 4" id="KW-0408">Iron</keyword>
<protein>
    <submittedName>
        <fullName evidence="6">Cytochrome c, mono-and diheme variants</fullName>
    </submittedName>
</protein>
<evidence type="ECO:0000313" key="6">
    <source>
        <dbReference type="EMBL" id="SFG02585.1"/>
    </source>
</evidence>
<reference evidence="7" key="1">
    <citation type="submission" date="2016-10" db="EMBL/GenBank/DDBJ databases">
        <authorList>
            <person name="Varghese N."/>
            <person name="Submissions S."/>
        </authorList>
    </citation>
    <scope>NUCLEOTIDE SEQUENCE [LARGE SCALE GENOMIC DNA]</scope>
    <source>
        <strain evidence="7">DSM 19315</strain>
    </source>
</reference>
<dbReference type="EMBL" id="FOPC01000001">
    <property type="protein sequence ID" value="SFG02585.1"/>
    <property type="molecule type" value="Genomic_DNA"/>
</dbReference>
<dbReference type="GO" id="GO:0009055">
    <property type="term" value="F:electron transfer activity"/>
    <property type="evidence" value="ECO:0007669"/>
    <property type="project" value="InterPro"/>
</dbReference>
<keyword evidence="2 4" id="KW-0479">Metal-binding</keyword>